<comment type="caution">
    <text evidence="2">The sequence shown here is derived from an EMBL/GenBank/DDBJ whole genome shotgun (WGS) entry which is preliminary data.</text>
</comment>
<accession>A0A3P3WBS4</accession>
<organism evidence="2 3">
    <name type="scientific">Paenimyroides tangerinum</name>
    <dbReference type="NCBI Taxonomy" id="2488728"/>
    <lineage>
        <taxon>Bacteria</taxon>
        <taxon>Pseudomonadati</taxon>
        <taxon>Bacteroidota</taxon>
        <taxon>Flavobacteriia</taxon>
        <taxon>Flavobacteriales</taxon>
        <taxon>Flavobacteriaceae</taxon>
        <taxon>Paenimyroides</taxon>
    </lineage>
</organism>
<feature type="transmembrane region" description="Helical" evidence="1">
    <location>
        <begin position="6"/>
        <end position="25"/>
    </location>
</feature>
<dbReference type="EMBL" id="RQVQ01000004">
    <property type="protein sequence ID" value="RRJ92631.1"/>
    <property type="molecule type" value="Genomic_DNA"/>
</dbReference>
<dbReference type="AlphaFoldDB" id="A0A3P3WBS4"/>
<dbReference type="InterPro" id="IPR008620">
    <property type="entry name" value="FixH"/>
</dbReference>
<evidence type="ECO:0000256" key="1">
    <source>
        <dbReference type="SAM" id="Phobius"/>
    </source>
</evidence>
<evidence type="ECO:0000313" key="3">
    <source>
        <dbReference type="Proteomes" id="UP000275719"/>
    </source>
</evidence>
<dbReference type="OrthoDB" id="1493774at2"/>
<sequence length="149" mass="17052">MKFNWGTGITIGIILFMAFILQYVIRVQVDSSYDNELVTEDYYQAESLIDSKYEKKQNANNLSVKLLIKNVADGVVIEFPSDFDFTKITGEIFLYRPSNEKLDQTLPLKLTSNSLLIPKAELVNGRWDVSVDWTYDGISYLSSESFNLN</sequence>
<keyword evidence="1" id="KW-0812">Transmembrane</keyword>
<evidence type="ECO:0000313" key="2">
    <source>
        <dbReference type="EMBL" id="RRJ92631.1"/>
    </source>
</evidence>
<keyword evidence="3" id="KW-1185">Reference proteome</keyword>
<dbReference type="Proteomes" id="UP000275719">
    <property type="component" value="Unassembled WGS sequence"/>
</dbReference>
<gene>
    <name evidence="2" type="ORF">EG240_02250</name>
</gene>
<protein>
    <submittedName>
        <fullName evidence="2">Cytochrome C oxidase Cbb3</fullName>
    </submittedName>
</protein>
<keyword evidence="1" id="KW-1133">Transmembrane helix</keyword>
<keyword evidence="1" id="KW-0472">Membrane</keyword>
<reference evidence="2 3" key="1">
    <citation type="submission" date="2018-11" db="EMBL/GenBank/DDBJ databases">
        <title>Flavobacterium sp. nov., YIM 102701-2 draft genome.</title>
        <authorList>
            <person name="Li G."/>
            <person name="Jiang Y."/>
        </authorList>
    </citation>
    <scope>NUCLEOTIDE SEQUENCE [LARGE SCALE GENOMIC DNA]</scope>
    <source>
        <strain evidence="2 3">YIM 102701-2</strain>
    </source>
</reference>
<proteinExistence type="predicted"/>
<dbReference type="RefSeq" id="WP_125016987.1">
    <property type="nucleotide sequence ID" value="NZ_RQVQ01000004.1"/>
</dbReference>
<dbReference type="Pfam" id="PF05751">
    <property type="entry name" value="FixH"/>
    <property type="match status" value="1"/>
</dbReference>
<name>A0A3P3WBS4_9FLAO</name>